<reference evidence="1 2" key="1">
    <citation type="journal article" date="2020" name="Arch. Microbiol.">
        <title>Bradyrhizobium uaiense sp. nov., a new highly efficient cowpea symbiont.</title>
        <authorList>
            <person name="Cabral Michel D."/>
            <person name="Azarias Guimaraes A."/>
            <person name="Martins da Costa E."/>
            <person name="Soares de Carvalho T."/>
            <person name="Balsanelli E."/>
            <person name="Willems A."/>
            <person name="Maltempi de Souza E."/>
            <person name="de Souza Moreira F.M."/>
        </authorList>
    </citation>
    <scope>NUCLEOTIDE SEQUENCE [LARGE SCALE GENOMIC DNA]</scope>
    <source>
        <strain evidence="1 2">UFLA 03-164</strain>
    </source>
</reference>
<sequence>MTSTAAIAGSSPRPTYPDEARAAQLRAANINPRTGLATDYLNHFNEAIMLLEMVPDLPECADDFLEWQPLSYAEHFTASNFRARDLAIESYETANAGIRAEFDQLTDSMTRILTEVGAAMRQLQQDKSRVALAEQAIVWVKPLVMQIAGIINGAAEADGGSIMAGAWEIGEGWAETGGAPST</sequence>
<dbReference type="RefSeq" id="WP_163162582.1">
    <property type="nucleotide sequence ID" value="NZ_VKHP01000358.1"/>
</dbReference>
<evidence type="ECO:0000313" key="2">
    <source>
        <dbReference type="Proteomes" id="UP000468531"/>
    </source>
</evidence>
<protein>
    <submittedName>
        <fullName evidence="1">Uncharacterized protein</fullName>
    </submittedName>
</protein>
<keyword evidence="2" id="KW-1185">Reference proteome</keyword>
<dbReference type="Proteomes" id="UP000468531">
    <property type="component" value="Unassembled WGS sequence"/>
</dbReference>
<accession>A0A6P1BVY9</accession>
<gene>
    <name evidence="1" type="ORF">FNJ47_43825</name>
</gene>
<dbReference type="AlphaFoldDB" id="A0A6P1BVY9"/>
<name>A0A6P1BVY9_9BRAD</name>
<comment type="caution">
    <text evidence="1">The sequence shown here is derived from an EMBL/GenBank/DDBJ whole genome shotgun (WGS) entry which is preliminary data.</text>
</comment>
<evidence type="ECO:0000313" key="1">
    <source>
        <dbReference type="EMBL" id="NEV02449.1"/>
    </source>
</evidence>
<proteinExistence type="predicted"/>
<dbReference type="EMBL" id="VKHP01000358">
    <property type="protein sequence ID" value="NEV02449.1"/>
    <property type="molecule type" value="Genomic_DNA"/>
</dbReference>
<organism evidence="1 2">
    <name type="scientific">Bradyrhizobium uaiense</name>
    <dbReference type="NCBI Taxonomy" id="2594946"/>
    <lineage>
        <taxon>Bacteria</taxon>
        <taxon>Pseudomonadati</taxon>
        <taxon>Pseudomonadota</taxon>
        <taxon>Alphaproteobacteria</taxon>
        <taxon>Hyphomicrobiales</taxon>
        <taxon>Nitrobacteraceae</taxon>
        <taxon>Bradyrhizobium</taxon>
    </lineage>
</organism>